<dbReference type="AlphaFoldDB" id="A0A3M7Q2E5"/>
<dbReference type="EMBL" id="REGN01007708">
    <property type="protein sequence ID" value="RNA05483.1"/>
    <property type="molecule type" value="Genomic_DNA"/>
</dbReference>
<keyword evidence="2" id="KW-1185">Reference proteome</keyword>
<reference evidence="1 2" key="1">
    <citation type="journal article" date="2018" name="Sci. Rep.">
        <title>Genomic signatures of local adaptation to the degree of environmental predictability in rotifers.</title>
        <authorList>
            <person name="Franch-Gras L."/>
            <person name="Hahn C."/>
            <person name="Garcia-Roger E.M."/>
            <person name="Carmona M.J."/>
            <person name="Serra M."/>
            <person name="Gomez A."/>
        </authorList>
    </citation>
    <scope>NUCLEOTIDE SEQUENCE [LARGE SCALE GENOMIC DNA]</scope>
    <source>
        <strain evidence="1">HYR1</strain>
    </source>
</reference>
<evidence type="ECO:0000313" key="1">
    <source>
        <dbReference type="EMBL" id="RNA05483.1"/>
    </source>
</evidence>
<accession>A0A3M7Q2E5</accession>
<evidence type="ECO:0000313" key="2">
    <source>
        <dbReference type="Proteomes" id="UP000276133"/>
    </source>
</evidence>
<gene>
    <name evidence="1" type="ORF">BpHYR1_038165</name>
</gene>
<dbReference type="Proteomes" id="UP000276133">
    <property type="component" value="Unassembled WGS sequence"/>
</dbReference>
<name>A0A3M7Q2E5_BRAPC</name>
<sequence>MASSTKAPFRLSLKFLRCLHQKQLHQPFHLFDSKSQDQLFQCELVCSEHKYVAFKSQGITNVYQADTSVAGSAFYNCGNRSIFLWQMILIPPGFMYSHLTRMLQPDSLLIFSSLTKGVLPIAAVKLFKTASGRLE</sequence>
<comment type="caution">
    <text evidence="1">The sequence shown here is derived from an EMBL/GenBank/DDBJ whole genome shotgun (WGS) entry which is preliminary data.</text>
</comment>
<protein>
    <submittedName>
        <fullName evidence="1">Uncharacterized protein</fullName>
    </submittedName>
</protein>
<proteinExistence type="predicted"/>
<organism evidence="1 2">
    <name type="scientific">Brachionus plicatilis</name>
    <name type="common">Marine rotifer</name>
    <name type="synonym">Brachionus muelleri</name>
    <dbReference type="NCBI Taxonomy" id="10195"/>
    <lineage>
        <taxon>Eukaryota</taxon>
        <taxon>Metazoa</taxon>
        <taxon>Spiralia</taxon>
        <taxon>Gnathifera</taxon>
        <taxon>Rotifera</taxon>
        <taxon>Eurotatoria</taxon>
        <taxon>Monogononta</taxon>
        <taxon>Pseudotrocha</taxon>
        <taxon>Ploima</taxon>
        <taxon>Brachionidae</taxon>
        <taxon>Brachionus</taxon>
    </lineage>
</organism>